<evidence type="ECO:0000313" key="1">
    <source>
        <dbReference type="EMBL" id="GAA1995349.1"/>
    </source>
</evidence>
<dbReference type="EMBL" id="BAAAQM010000054">
    <property type="protein sequence ID" value="GAA1995349.1"/>
    <property type="molecule type" value="Genomic_DNA"/>
</dbReference>
<accession>A0ABP5EEQ5</accession>
<dbReference type="Proteomes" id="UP001499854">
    <property type="component" value="Unassembled WGS sequence"/>
</dbReference>
<proteinExistence type="predicted"/>
<name>A0ABP5EEQ5_9ACTN</name>
<gene>
    <name evidence="1" type="ORF">GCM10009838_70150</name>
</gene>
<evidence type="ECO:0008006" key="3">
    <source>
        <dbReference type="Google" id="ProtNLM"/>
    </source>
</evidence>
<reference evidence="2" key="1">
    <citation type="journal article" date="2019" name="Int. J. Syst. Evol. Microbiol.">
        <title>The Global Catalogue of Microorganisms (GCM) 10K type strain sequencing project: providing services to taxonomists for standard genome sequencing and annotation.</title>
        <authorList>
            <consortium name="The Broad Institute Genomics Platform"/>
            <consortium name="The Broad Institute Genome Sequencing Center for Infectious Disease"/>
            <person name="Wu L."/>
            <person name="Ma J."/>
        </authorList>
    </citation>
    <scope>NUCLEOTIDE SEQUENCE [LARGE SCALE GENOMIC DNA]</scope>
    <source>
        <strain evidence="2">JCM 16013</strain>
    </source>
</reference>
<evidence type="ECO:0000313" key="2">
    <source>
        <dbReference type="Proteomes" id="UP001499854"/>
    </source>
</evidence>
<keyword evidence="2" id="KW-1185">Reference proteome</keyword>
<comment type="caution">
    <text evidence="1">The sequence shown here is derived from an EMBL/GenBank/DDBJ whole genome shotgun (WGS) entry which is preliminary data.</text>
</comment>
<protein>
    <recommendedName>
        <fullName evidence="3">Lipoprotein</fullName>
    </recommendedName>
</protein>
<organism evidence="1 2">
    <name type="scientific">Catenulispora subtropica</name>
    <dbReference type="NCBI Taxonomy" id="450798"/>
    <lineage>
        <taxon>Bacteria</taxon>
        <taxon>Bacillati</taxon>
        <taxon>Actinomycetota</taxon>
        <taxon>Actinomycetes</taxon>
        <taxon>Catenulisporales</taxon>
        <taxon>Catenulisporaceae</taxon>
        <taxon>Catenulispora</taxon>
    </lineage>
</organism>
<sequence length="170" mass="18579">MLAFGDGDGDYKALPTCQKIASALPGKPALTVGQNVTDVTAKDFRGRPLAVTDIECKALPIDVDVELFRAGDLNIITSGPYPDKAVHDGRSRADDFYNRQTKQWDELKPGVRYGSITYSDSTCTVMTLKRNATVRVTVPNPPTHSLEEWKAACRQIAEKEVPKVVDAALD</sequence>